<dbReference type="Pfam" id="PF00067">
    <property type="entry name" value="p450"/>
    <property type="match status" value="1"/>
</dbReference>
<organism evidence="3 4">
    <name type="scientific">Botrytis paeoniae</name>
    <dbReference type="NCBI Taxonomy" id="278948"/>
    <lineage>
        <taxon>Eukaryota</taxon>
        <taxon>Fungi</taxon>
        <taxon>Dikarya</taxon>
        <taxon>Ascomycota</taxon>
        <taxon>Pezizomycotina</taxon>
        <taxon>Leotiomycetes</taxon>
        <taxon>Helotiales</taxon>
        <taxon>Sclerotiniaceae</taxon>
        <taxon>Botrytis</taxon>
    </lineage>
</organism>
<sequence length="321" mass="36237">MDTLGRLSEVAVYALGIIVSLILFALSYQLVLHPLKNYPGPFIAKFTDGYGGYHAVKKRLHLATYFDHLKYGPVYRQAPNRLVFNTSSALRAIYLHPSINKAHIYAHTQFNPQINIFGTLERERHRQKRKIYGKVLSERSLRSFEPTMSSEIDVFLKLLLDTKNEVVNMSPLCERLTTDVAGQLAFGQPLDTQTEERNRAFPRAMISMNGLVSIFMAWPIMSKTWPLLRRLNQKNGVAFSKSIQSIIQKRVALPQDAKHDFYSIAGGEIGEGIESLGRSELWAEAVFFIPAGELCRFPESLLLNLLDSPKVGFSDGPSYAQ</sequence>
<dbReference type="InterPro" id="IPR050121">
    <property type="entry name" value="Cytochrome_P450_monoxygenase"/>
</dbReference>
<dbReference type="PANTHER" id="PTHR24305:SF226">
    <property type="entry name" value="CYTOCHROME P450 MONOOXYGENASE"/>
    <property type="match status" value="1"/>
</dbReference>
<dbReference type="AlphaFoldDB" id="A0A4Z1FLT9"/>
<keyword evidence="1" id="KW-0843">Virulence</keyword>
<dbReference type="GO" id="GO:0016705">
    <property type="term" value="F:oxidoreductase activity, acting on paired donors, with incorporation or reduction of molecular oxygen"/>
    <property type="evidence" value="ECO:0007669"/>
    <property type="project" value="InterPro"/>
</dbReference>
<keyword evidence="2" id="KW-1133">Transmembrane helix</keyword>
<gene>
    <name evidence="3" type="ORF">BPAE_0101g00280</name>
</gene>
<dbReference type="PANTHER" id="PTHR24305">
    <property type="entry name" value="CYTOCHROME P450"/>
    <property type="match status" value="1"/>
</dbReference>
<accession>A0A4Z1FLT9</accession>
<feature type="transmembrane region" description="Helical" evidence="2">
    <location>
        <begin position="200"/>
        <end position="221"/>
    </location>
</feature>
<keyword evidence="2" id="KW-0472">Membrane</keyword>
<proteinExistence type="predicted"/>
<dbReference type="Proteomes" id="UP000297910">
    <property type="component" value="Unassembled WGS sequence"/>
</dbReference>
<evidence type="ECO:0008006" key="5">
    <source>
        <dbReference type="Google" id="ProtNLM"/>
    </source>
</evidence>
<name>A0A4Z1FLT9_9HELO</name>
<dbReference type="EMBL" id="PQXI01000101">
    <property type="protein sequence ID" value="TGO24510.1"/>
    <property type="molecule type" value="Genomic_DNA"/>
</dbReference>
<feature type="transmembrane region" description="Helical" evidence="2">
    <location>
        <begin position="12"/>
        <end position="31"/>
    </location>
</feature>
<dbReference type="GO" id="GO:0004497">
    <property type="term" value="F:monooxygenase activity"/>
    <property type="evidence" value="ECO:0007669"/>
    <property type="project" value="InterPro"/>
</dbReference>
<dbReference type="Gene3D" id="1.10.630.10">
    <property type="entry name" value="Cytochrome P450"/>
    <property type="match status" value="1"/>
</dbReference>
<dbReference type="GO" id="GO:0005506">
    <property type="term" value="F:iron ion binding"/>
    <property type="evidence" value="ECO:0007669"/>
    <property type="project" value="InterPro"/>
</dbReference>
<evidence type="ECO:0000256" key="2">
    <source>
        <dbReference type="SAM" id="Phobius"/>
    </source>
</evidence>
<keyword evidence="2" id="KW-0812">Transmembrane</keyword>
<keyword evidence="4" id="KW-1185">Reference proteome</keyword>
<protein>
    <recommendedName>
        <fullName evidence="5">Cytochrome P450</fullName>
    </recommendedName>
</protein>
<dbReference type="GO" id="GO:0020037">
    <property type="term" value="F:heme binding"/>
    <property type="evidence" value="ECO:0007669"/>
    <property type="project" value="InterPro"/>
</dbReference>
<comment type="caution">
    <text evidence="3">The sequence shown here is derived from an EMBL/GenBank/DDBJ whole genome shotgun (WGS) entry which is preliminary data.</text>
</comment>
<evidence type="ECO:0000313" key="3">
    <source>
        <dbReference type="EMBL" id="TGO24510.1"/>
    </source>
</evidence>
<evidence type="ECO:0000256" key="1">
    <source>
        <dbReference type="ARBA" id="ARBA00023026"/>
    </source>
</evidence>
<dbReference type="InterPro" id="IPR001128">
    <property type="entry name" value="Cyt_P450"/>
</dbReference>
<dbReference type="InterPro" id="IPR036396">
    <property type="entry name" value="Cyt_P450_sf"/>
</dbReference>
<evidence type="ECO:0000313" key="4">
    <source>
        <dbReference type="Proteomes" id="UP000297910"/>
    </source>
</evidence>
<reference evidence="3 4" key="1">
    <citation type="submission" date="2017-12" db="EMBL/GenBank/DDBJ databases">
        <title>Comparative genomics of Botrytis spp.</title>
        <authorList>
            <person name="Valero-Jimenez C.A."/>
            <person name="Tapia P."/>
            <person name="Veloso J."/>
            <person name="Silva-Moreno E."/>
            <person name="Staats M."/>
            <person name="Valdes J.H."/>
            <person name="Van Kan J.A.L."/>
        </authorList>
    </citation>
    <scope>NUCLEOTIDE SEQUENCE [LARGE SCALE GENOMIC DNA]</scope>
    <source>
        <strain evidence="3 4">Bp0003</strain>
    </source>
</reference>
<dbReference type="SUPFAM" id="SSF48264">
    <property type="entry name" value="Cytochrome P450"/>
    <property type="match status" value="1"/>
</dbReference>